<comment type="caution">
    <text evidence="1">The sequence shown here is derived from an EMBL/GenBank/DDBJ whole genome shotgun (WGS) entry which is preliminary data.</text>
</comment>
<gene>
    <name evidence="1" type="ORF">F383_30896</name>
</gene>
<reference evidence="2" key="1">
    <citation type="submission" date="2014-09" db="EMBL/GenBank/DDBJ databases">
        <authorList>
            <person name="Mudge J."/>
            <person name="Ramaraj T."/>
            <person name="Lindquist I.E."/>
            <person name="Bharti A.K."/>
            <person name="Sundararajan A."/>
            <person name="Cameron C.T."/>
            <person name="Woodward J.E."/>
            <person name="May G.D."/>
            <person name="Brubaker C."/>
            <person name="Broadhvest J."/>
            <person name="Wilkins T.A."/>
        </authorList>
    </citation>
    <scope>NUCLEOTIDE SEQUENCE</scope>
    <source>
        <strain evidence="2">cv. AKA8401</strain>
    </source>
</reference>
<sequence>MYCFQDPKLQ</sequence>
<dbReference type="EMBL" id="JRRC01436025">
    <property type="protein sequence ID" value="KHG05721.1"/>
    <property type="molecule type" value="Genomic_DNA"/>
</dbReference>
<dbReference type="Proteomes" id="UP000032142">
    <property type="component" value="Unassembled WGS sequence"/>
</dbReference>
<evidence type="ECO:0000313" key="1">
    <source>
        <dbReference type="EMBL" id="KHG05721.1"/>
    </source>
</evidence>
<proteinExistence type="predicted"/>
<name>A0A0B0N3E5_GOSAR</name>
<keyword evidence="2" id="KW-1185">Reference proteome</keyword>
<protein>
    <submittedName>
        <fullName evidence="1">Uncharacterized protein</fullName>
    </submittedName>
</protein>
<organism evidence="1 2">
    <name type="scientific">Gossypium arboreum</name>
    <name type="common">Tree cotton</name>
    <name type="synonym">Gossypium nanking</name>
    <dbReference type="NCBI Taxonomy" id="29729"/>
    <lineage>
        <taxon>Eukaryota</taxon>
        <taxon>Viridiplantae</taxon>
        <taxon>Streptophyta</taxon>
        <taxon>Embryophyta</taxon>
        <taxon>Tracheophyta</taxon>
        <taxon>Spermatophyta</taxon>
        <taxon>Magnoliopsida</taxon>
        <taxon>eudicotyledons</taxon>
        <taxon>Gunneridae</taxon>
        <taxon>Pentapetalae</taxon>
        <taxon>rosids</taxon>
        <taxon>malvids</taxon>
        <taxon>Malvales</taxon>
        <taxon>Malvaceae</taxon>
        <taxon>Malvoideae</taxon>
        <taxon>Gossypium</taxon>
    </lineage>
</organism>
<accession>A0A0B0N3E5</accession>
<evidence type="ECO:0000313" key="2">
    <source>
        <dbReference type="Proteomes" id="UP000032142"/>
    </source>
</evidence>